<dbReference type="CDD" id="cd20401">
    <property type="entry name" value="Tudor_AtPTM-like"/>
    <property type="match status" value="1"/>
</dbReference>
<feature type="domain" description="Tudor" evidence="2">
    <location>
        <begin position="841"/>
        <end position="897"/>
    </location>
</feature>
<feature type="compositionally biased region" description="Basic and acidic residues" evidence="1">
    <location>
        <begin position="764"/>
        <end position="773"/>
    </location>
</feature>
<keyword evidence="4" id="KW-1185">Reference proteome</keyword>
<feature type="compositionally biased region" description="Low complexity" evidence="1">
    <location>
        <begin position="57"/>
        <end position="66"/>
    </location>
</feature>
<comment type="caution">
    <text evidence="3">The sequence shown here is derived from an EMBL/GenBank/DDBJ whole genome shotgun (WGS) entry which is preliminary data.</text>
</comment>
<evidence type="ECO:0000313" key="3">
    <source>
        <dbReference type="EMBL" id="KAI5082104.1"/>
    </source>
</evidence>
<feature type="region of interest" description="Disordered" evidence="1">
    <location>
        <begin position="225"/>
        <end position="248"/>
    </location>
</feature>
<feature type="region of interest" description="Disordered" evidence="1">
    <location>
        <begin position="1414"/>
        <end position="1448"/>
    </location>
</feature>
<feature type="region of interest" description="Disordered" evidence="1">
    <location>
        <begin position="1"/>
        <end position="21"/>
    </location>
</feature>
<evidence type="ECO:0000259" key="2">
    <source>
        <dbReference type="SMART" id="SM00333"/>
    </source>
</evidence>
<name>A0A9D4ZNN2_ADICA</name>
<feature type="compositionally biased region" description="Acidic residues" evidence="1">
    <location>
        <begin position="724"/>
        <end position="739"/>
    </location>
</feature>
<dbReference type="InterPro" id="IPR047365">
    <property type="entry name" value="Tudor_AtPTM-like"/>
</dbReference>
<dbReference type="PANTHER" id="PTHR37384">
    <property type="entry name" value="OS01G0835600 PROTEIN"/>
    <property type="match status" value="1"/>
</dbReference>
<dbReference type="Gene3D" id="2.30.30.140">
    <property type="match status" value="2"/>
</dbReference>
<feature type="compositionally biased region" description="Polar residues" evidence="1">
    <location>
        <begin position="651"/>
        <end position="662"/>
    </location>
</feature>
<feature type="compositionally biased region" description="Basic and acidic residues" evidence="1">
    <location>
        <begin position="354"/>
        <end position="370"/>
    </location>
</feature>
<feature type="compositionally biased region" description="Basic and acidic residues" evidence="1">
    <location>
        <begin position="90"/>
        <end position="114"/>
    </location>
</feature>
<accession>A0A9D4ZNN2</accession>
<feature type="region of interest" description="Disordered" evidence="1">
    <location>
        <begin position="640"/>
        <end position="846"/>
    </location>
</feature>
<feature type="compositionally biased region" description="Basic and acidic residues" evidence="1">
    <location>
        <begin position="781"/>
        <end position="795"/>
    </location>
</feature>
<dbReference type="EMBL" id="JABFUD020000003">
    <property type="protein sequence ID" value="KAI5082104.1"/>
    <property type="molecule type" value="Genomic_DNA"/>
</dbReference>
<proteinExistence type="predicted"/>
<organism evidence="3 4">
    <name type="scientific">Adiantum capillus-veneris</name>
    <name type="common">Maidenhair fern</name>
    <dbReference type="NCBI Taxonomy" id="13818"/>
    <lineage>
        <taxon>Eukaryota</taxon>
        <taxon>Viridiplantae</taxon>
        <taxon>Streptophyta</taxon>
        <taxon>Embryophyta</taxon>
        <taxon>Tracheophyta</taxon>
        <taxon>Polypodiopsida</taxon>
        <taxon>Polypodiidae</taxon>
        <taxon>Polypodiales</taxon>
        <taxon>Pteridineae</taxon>
        <taxon>Pteridaceae</taxon>
        <taxon>Vittarioideae</taxon>
        <taxon>Adiantum</taxon>
    </lineage>
</organism>
<dbReference type="Proteomes" id="UP000886520">
    <property type="component" value="Chromosome 2"/>
</dbReference>
<feature type="domain" description="Tudor" evidence="2">
    <location>
        <begin position="584"/>
        <end position="640"/>
    </location>
</feature>
<sequence length="1448" mass="157040">MRWHGCSSRWRAEGDRRKKRDVGGWEWPAHFLLTHVSTPCVKMRKRSDASKTPVTQRSATRNSTAARRGEERSSAVGKEPNKTPPTVTKAAEEKAPEPIRELASPRRSSLKRETSVVVDASQILTAAPLSIDATVSESLQKNAEAVHTSVVAEASMEGTVEQDAHVETPKRESRKAVEVCKEQLEERAPSLGTSMEGTDKHFPISLLGTQIQVFTADIKSEGTGKQVVEMSSTDPVQTEIPSQGTGKEVLEMSSTYPFKADPGTETLPSAPLLGASEAAGQTDVSGAEKPDEQKTGNADDVPETKELDALEARERDMTKAGDEGRSLPDMGTEIPPLDLSQAAREESNQQGIDSKSKIEKGEITAHKQEGASKTLGLVTKDPLPVVGGGGQKVVPPNELRASPSQAQGRADEAKHTQSPAAVYPLQSQSDQHAPQFIESMPQTQIAQEPLASEGTLEPVAAAETAELTESAQGRAATSNMLANFPLGRVGVSSSSSSTVEVDRAMDKASNLIEASCFHIENDFCKNMVSSVEGETVLIVESLGVLPTTKLENTLSGATGGASEGDGQRMEAGMKVNLESMLEAGKDLVGMKVKKKFGNEFFEGKVVEYEPDLNWYKVMYEDGDEEELDLKEVRKLVSEVDDDEQSADKQQHWQASDSTNSLKRNVGKARSRSPAASDGAMEEDGQLQERVRLGSLKRRHVIDTSNDVNADSPDSDDQLSPTSEESSDEEDDDDEDDDETVGGKRRSRKKPKGKSRSGKRRRKTDNKFDEEKVFTARLKHKAKEEKSQETSTEHRIATRRSTGALSTQLTSSDDHSLSSHKKTHTNSHHKPSSEAHTPLGGGAKLVGRKTKKDFGGEFYYGEIIHYDNRVKYYKVRYEDGDEEELEWAELAPTLLPQEKAHILPIVETSQEAASRSSQARTKDHSKRASTVKGKEGAIVPYDGGANNGDLTNSTRKWRKKVRTASVSVMMKGTENWNAASTSAATAPEPPRPLAAVRFASASDADVFEYFGWGEAVNFDRSKCPELRATRLLPTSSPVVHLAASRHHLVALTGAGQVWVWRCKHGNVHTRCNEWEHVAALDNRNVILVDISGPDVDRASAGYQPEQEDQVPDPFYLAAVCSNGEDIILQGSQPHESVHTYNCNGEPQHPGLREAVLQSNPDWLENMGRIVQVSVGMVEAADESPFVGYITDTDCVFIRSATRDFMEEVNLVTGYTGKPLKIQCGRVYHAILLTDDGRAWTWGQGYYPGSNVHSAGFASKWPSPFSVCQPAVGTLVGRKVVDVGCYGEDFIALTNDGDVHQWTHALPNPAAGVYNVPATPVYGQRPSIGSGDKLKHVTIGAGICAGISESGKVHTWRTSLKGGFVGMVGVEREATTPLGREEGTETAILALGTRAATKVMCVAGSLLVVVKRKYRGRRGGKRKSDASGLKGKVPEDEAIGNGDGDGEGED</sequence>
<dbReference type="PANTHER" id="PTHR37384:SF1">
    <property type="entry name" value="OS01G0835600 PROTEIN"/>
    <property type="match status" value="1"/>
</dbReference>
<evidence type="ECO:0000313" key="4">
    <source>
        <dbReference type="Proteomes" id="UP000886520"/>
    </source>
</evidence>
<dbReference type="SMART" id="SM00333">
    <property type="entry name" value="TUDOR"/>
    <property type="match status" value="2"/>
</dbReference>
<feature type="compositionally biased region" description="Polar residues" evidence="1">
    <location>
        <begin position="229"/>
        <end position="245"/>
    </location>
</feature>
<feature type="compositionally biased region" description="Basic residues" evidence="1">
    <location>
        <begin position="742"/>
        <end position="763"/>
    </location>
</feature>
<evidence type="ECO:0000256" key="1">
    <source>
        <dbReference type="SAM" id="MobiDB-lite"/>
    </source>
</evidence>
<dbReference type="InterPro" id="IPR009091">
    <property type="entry name" value="RCC1/BLIP-II"/>
</dbReference>
<gene>
    <name evidence="3" type="ORF">GOP47_0001847</name>
</gene>
<dbReference type="OrthoDB" id="168165at2759"/>
<dbReference type="SUPFAM" id="SSF50985">
    <property type="entry name" value="RCC1/BLIP-II"/>
    <property type="match status" value="1"/>
</dbReference>
<dbReference type="Pfam" id="PF21743">
    <property type="entry name" value="PTM_DIR17_Tudor"/>
    <property type="match status" value="2"/>
</dbReference>
<feature type="compositionally biased region" description="Basic residues" evidence="1">
    <location>
        <begin position="817"/>
        <end position="829"/>
    </location>
</feature>
<feature type="compositionally biased region" description="Basic and acidic residues" evidence="1">
    <location>
        <begin position="302"/>
        <end position="326"/>
    </location>
</feature>
<reference evidence="3" key="1">
    <citation type="submission" date="2021-01" db="EMBL/GenBank/DDBJ databases">
        <title>Adiantum capillus-veneris genome.</title>
        <authorList>
            <person name="Fang Y."/>
            <person name="Liao Q."/>
        </authorList>
    </citation>
    <scope>NUCLEOTIDE SEQUENCE</scope>
    <source>
        <strain evidence="3">H3</strain>
        <tissue evidence="3">Leaf</tissue>
    </source>
</reference>
<dbReference type="Pfam" id="PF13540">
    <property type="entry name" value="RCC1_2"/>
    <property type="match status" value="1"/>
</dbReference>
<feature type="region of interest" description="Disordered" evidence="1">
    <location>
        <begin position="908"/>
        <end position="931"/>
    </location>
</feature>
<protein>
    <recommendedName>
        <fullName evidence="2">Tudor domain-containing protein</fullName>
    </recommendedName>
</protein>
<feature type="compositionally biased region" description="Low complexity" evidence="1">
    <location>
        <begin position="908"/>
        <end position="918"/>
    </location>
</feature>
<feature type="region of interest" description="Disordered" evidence="1">
    <location>
        <begin position="278"/>
        <end position="418"/>
    </location>
</feature>
<dbReference type="InterPro" id="IPR002999">
    <property type="entry name" value="Tudor"/>
</dbReference>
<dbReference type="Gene3D" id="2.130.10.30">
    <property type="entry name" value="Regulator of chromosome condensation 1/beta-lactamase-inhibitor protein II"/>
    <property type="match status" value="1"/>
</dbReference>
<feature type="region of interest" description="Disordered" evidence="1">
    <location>
        <begin position="43"/>
        <end position="114"/>
    </location>
</feature>